<organism evidence="1 2">
    <name type="scientific">Luteimonas soli</name>
    <dbReference type="NCBI Taxonomy" id="1648966"/>
    <lineage>
        <taxon>Bacteria</taxon>
        <taxon>Pseudomonadati</taxon>
        <taxon>Pseudomonadota</taxon>
        <taxon>Gammaproteobacteria</taxon>
        <taxon>Lysobacterales</taxon>
        <taxon>Lysobacteraceae</taxon>
        <taxon>Luteimonas</taxon>
    </lineage>
</organism>
<name>A0ABV7XNI5_9GAMM</name>
<keyword evidence="2" id="KW-1185">Reference proteome</keyword>
<evidence type="ECO:0000313" key="1">
    <source>
        <dbReference type="EMBL" id="MFC3716957.1"/>
    </source>
</evidence>
<proteinExistence type="predicted"/>
<gene>
    <name evidence="1" type="ORF">ACFONC_12415</name>
</gene>
<sequence>MQPAGRPPGLPLRRKLLFGALALLVLYSGYAWYAGLAFTAGIETQDMDWNGDGRVSTQETLQSWYAVTVRTTQEGARRCQSFHWRGQEDGEPIRVDCTTSFEKAD</sequence>
<dbReference type="EMBL" id="JBHRYA010000007">
    <property type="protein sequence ID" value="MFC3716957.1"/>
    <property type="molecule type" value="Genomic_DNA"/>
</dbReference>
<protein>
    <submittedName>
        <fullName evidence="1">EF-hand domain-containing protein</fullName>
    </submittedName>
</protein>
<reference evidence="2" key="1">
    <citation type="journal article" date="2019" name="Int. J. Syst. Evol. Microbiol.">
        <title>The Global Catalogue of Microorganisms (GCM) 10K type strain sequencing project: providing services to taxonomists for standard genome sequencing and annotation.</title>
        <authorList>
            <consortium name="The Broad Institute Genomics Platform"/>
            <consortium name="The Broad Institute Genome Sequencing Center for Infectious Disease"/>
            <person name="Wu L."/>
            <person name="Ma J."/>
        </authorList>
    </citation>
    <scope>NUCLEOTIDE SEQUENCE [LARGE SCALE GENOMIC DNA]</scope>
    <source>
        <strain evidence="2">KCTC 42441</strain>
    </source>
</reference>
<comment type="caution">
    <text evidence="1">The sequence shown here is derived from an EMBL/GenBank/DDBJ whole genome shotgun (WGS) entry which is preliminary data.</text>
</comment>
<dbReference type="RefSeq" id="WP_386744484.1">
    <property type="nucleotide sequence ID" value="NZ_JBHRYA010000007.1"/>
</dbReference>
<evidence type="ECO:0000313" key="2">
    <source>
        <dbReference type="Proteomes" id="UP001595705"/>
    </source>
</evidence>
<dbReference type="Proteomes" id="UP001595705">
    <property type="component" value="Unassembled WGS sequence"/>
</dbReference>
<accession>A0ABV7XNI5</accession>